<feature type="transmembrane region" description="Helical" evidence="9">
    <location>
        <begin position="137"/>
        <end position="160"/>
    </location>
</feature>
<dbReference type="CDD" id="cd04590">
    <property type="entry name" value="CBS_pair_CorC_HlyC_assoc"/>
    <property type="match status" value="1"/>
</dbReference>
<dbReference type="Gene3D" id="3.10.580.10">
    <property type="entry name" value="CBS-domain"/>
    <property type="match status" value="1"/>
</dbReference>
<evidence type="ECO:0000256" key="4">
    <source>
        <dbReference type="ARBA" id="ARBA00022692"/>
    </source>
</evidence>
<dbReference type="AlphaFoldDB" id="A0A645A000"/>
<name>A0A645A000_9ZZZZ</name>
<reference evidence="12" key="1">
    <citation type="submission" date="2019-08" db="EMBL/GenBank/DDBJ databases">
        <authorList>
            <person name="Kucharzyk K."/>
            <person name="Murdoch R.W."/>
            <person name="Higgins S."/>
            <person name="Loffler F."/>
        </authorList>
    </citation>
    <scope>NUCLEOTIDE SEQUENCE</scope>
</reference>
<proteinExistence type="inferred from homology"/>
<comment type="subcellular location">
    <subcellularLocation>
        <location evidence="1">Cell membrane</location>
        <topology evidence="1">Multi-pass membrane protein</topology>
    </subcellularLocation>
</comment>
<dbReference type="PROSITE" id="PS51846">
    <property type="entry name" value="CNNM"/>
    <property type="match status" value="1"/>
</dbReference>
<feature type="domain" description="CBS" evidence="10">
    <location>
        <begin position="271"/>
        <end position="331"/>
    </location>
</feature>
<organism evidence="12">
    <name type="scientific">bioreactor metagenome</name>
    <dbReference type="NCBI Taxonomy" id="1076179"/>
    <lineage>
        <taxon>unclassified sequences</taxon>
        <taxon>metagenomes</taxon>
        <taxon>ecological metagenomes</taxon>
    </lineage>
</organism>
<comment type="caution">
    <text evidence="12">The sequence shown here is derived from an EMBL/GenBank/DDBJ whole genome shotgun (WGS) entry which is preliminary data.</text>
</comment>
<dbReference type="SUPFAM" id="SSF56176">
    <property type="entry name" value="FAD-binding/transporter-associated domain-like"/>
    <property type="match status" value="1"/>
</dbReference>
<evidence type="ECO:0000256" key="1">
    <source>
        <dbReference type="ARBA" id="ARBA00004651"/>
    </source>
</evidence>
<evidence type="ECO:0000256" key="3">
    <source>
        <dbReference type="ARBA" id="ARBA00022475"/>
    </source>
</evidence>
<dbReference type="InterPro" id="IPR044751">
    <property type="entry name" value="Ion_transp-like_CBS"/>
</dbReference>
<keyword evidence="3" id="KW-1003">Cell membrane</keyword>
<evidence type="ECO:0008006" key="13">
    <source>
        <dbReference type="Google" id="ProtNLM"/>
    </source>
</evidence>
<dbReference type="InterPro" id="IPR005170">
    <property type="entry name" value="Transptr-assoc_dom"/>
</dbReference>
<comment type="similarity">
    <text evidence="2">Belongs to the UPF0053 family.</text>
</comment>
<keyword evidence="6 9" id="KW-1133">Transmembrane helix</keyword>
<keyword evidence="4 9" id="KW-0812">Transmembrane</keyword>
<evidence type="ECO:0000313" key="12">
    <source>
        <dbReference type="EMBL" id="MPM46549.1"/>
    </source>
</evidence>
<dbReference type="Gene3D" id="3.30.465.10">
    <property type="match status" value="1"/>
</dbReference>
<dbReference type="InterPro" id="IPR000644">
    <property type="entry name" value="CBS_dom"/>
</dbReference>
<dbReference type="InterPro" id="IPR046342">
    <property type="entry name" value="CBS_dom_sf"/>
</dbReference>
<evidence type="ECO:0000256" key="6">
    <source>
        <dbReference type="ARBA" id="ARBA00022989"/>
    </source>
</evidence>
<evidence type="ECO:0000256" key="9">
    <source>
        <dbReference type="SAM" id="Phobius"/>
    </source>
</evidence>
<evidence type="ECO:0000259" key="11">
    <source>
        <dbReference type="PROSITE" id="PS51846"/>
    </source>
</evidence>
<keyword evidence="5" id="KW-0677">Repeat</keyword>
<dbReference type="InterPro" id="IPR036318">
    <property type="entry name" value="FAD-bd_PCMH-like_sf"/>
</dbReference>
<feature type="transmembrane region" description="Helical" evidence="9">
    <location>
        <begin position="96"/>
        <end position="116"/>
    </location>
</feature>
<evidence type="ECO:0000256" key="8">
    <source>
        <dbReference type="ARBA" id="ARBA00023136"/>
    </source>
</evidence>
<dbReference type="InterPro" id="IPR002550">
    <property type="entry name" value="CNNM"/>
</dbReference>
<feature type="transmembrane region" description="Helical" evidence="9">
    <location>
        <begin position="57"/>
        <end position="84"/>
    </location>
</feature>
<feature type="domain" description="CNNM transmembrane" evidence="11">
    <location>
        <begin position="1"/>
        <end position="191"/>
    </location>
</feature>
<dbReference type="SUPFAM" id="SSF54631">
    <property type="entry name" value="CBS-domain pair"/>
    <property type="match status" value="1"/>
</dbReference>
<dbReference type="GO" id="GO:0050660">
    <property type="term" value="F:flavin adenine dinucleotide binding"/>
    <property type="evidence" value="ECO:0007669"/>
    <property type="project" value="InterPro"/>
</dbReference>
<feature type="transmembrane region" description="Helical" evidence="9">
    <location>
        <begin position="6"/>
        <end position="26"/>
    </location>
</feature>
<dbReference type="SMART" id="SM01091">
    <property type="entry name" value="CorC_HlyC"/>
    <property type="match status" value="1"/>
</dbReference>
<gene>
    <name evidence="12" type="ORF">SDC9_93253</name>
</gene>
<dbReference type="Pfam" id="PF00571">
    <property type="entry name" value="CBS"/>
    <property type="match status" value="2"/>
</dbReference>
<dbReference type="PROSITE" id="PS51371">
    <property type="entry name" value="CBS"/>
    <property type="match status" value="1"/>
</dbReference>
<keyword evidence="7" id="KW-0129">CBS domain</keyword>
<dbReference type="PANTHER" id="PTHR22777:SF32">
    <property type="entry name" value="UPF0053 INNER MEMBRANE PROTEIN YFJD"/>
    <property type="match status" value="1"/>
</dbReference>
<dbReference type="Pfam" id="PF01595">
    <property type="entry name" value="CNNM"/>
    <property type="match status" value="1"/>
</dbReference>
<evidence type="ECO:0000256" key="7">
    <source>
        <dbReference type="ARBA" id="ARBA00023122"/>
    </source>
</evidence>
<accession>A0A645A000</accession>
<evidence type="ECO:0000256" key="2">
    <source>
        <dbReference type="ARBA" id="ARBA00006337"/>
    </source>
</evidence>
<dbReference type="SMART" id="SM00116">
    <property type="entry name" value="CBS"/>
    <property type="match status" value="2"/>
</dbReference>
<dbReference type="PANTHER" id="PTHR22777">
    <property type="entry name" value="HEMOLYSIN-RELATED"/>
    <property type="match status" value="1"/>
</dbReference>
<evidence type="ECO:0000256" key="5">
    <source>
        <dbReference type="ARBA" id="ARBA00022737"/>
    </source>
</evidence>
<keyword evidence="8 9" id="KW-0472">Membrane</keyword>
<dbReference type="GO" id="GO:0005886">
    <property type="term" value="C:plasma membrane"/>
    <property type="evidence" value="ECO:0007669"/>
    <property type="project" value="UniProtKB-SubCell"/>
</dbReference>
<dbReference type="Pfam" id="PF03471">
    <property type="entry name" value="CorC_HlyC"/>
    <property type="match status" value="1"/>
</dbReference>
<dbReference type="EMBL" id="VSSQ01011322">
    <property type="protein sequence ID" value="MPM46549.1"/>
    <property type="molecule type" value="Genomic_DNA"/>
</dbReference>
<evidence type="ECO:0000259" key="10">
    <source>
        <dbReference type="PROSITE" id="PS51371"/>
    </source>
</evidence>
<dbReference type="InterPro" id="IPR016169">
    <property type="entry name" value="FAD-bd_PCMH_sub2"/>
</dbReference>
<dbReference type="FunFam" id="3.10.580.10:FF:000002">
    <property type="entry name" value="Magnesium/cobalt efflux protein CorC"/>
    <property type="match status" value="1"/>
</dbReference>
<sequence length="427" mass="48308">MDILPYLYIIILLVFSAFFSASEIAYNSFNRLRMKKSAESGSKTAKLTLSISDKFNYALSAILIGNNLANIAASSISTVIVFGILKSYGIESSSGAAVIATIVMTVIILIFGEIVPKILGKQNSDSVAKAVSFPVRILTIIFYPVTIIVMGLIKLFSFFWKTEKEDDSVSESELSTIIDTVEEEGVIDEEKSDLLQSALEFSDITVQEIITPRIDTIFIDIDDDPDVIEEIISRSHYSRIPVYEDSIDNIIGILYLNHYYKQRIETDSHDLRPLLMEPYYLHKTMKLPAALAEMRKRKIHLAIVVDEYGGTMGIVTMEDILEQIVGEIWDETDEIVDDYIQTGENSYDINGDMNIYDFFELVDVDDRDFESDYSTVGGWAIEMLEANPREGDSFSYKNLYIIITEMDDLRVKKLSVVINPVEDEDDY</sequence>
<protein>
    <recommendedName>
        <fullName evidence="13">Magnesium and cobalt efflux protein CorC</fullName>
    </recommendedName>
</protein>